<organism evidence="2 3">
    <name type="scientific">Prevotella brunnea</name>
    <dbReference type="NCBI Taxonomy" id="2508867"/>
    <lineage>
        <taxon>Bacteria</taxon>
        <taxon>Pseudomonadati</taxon>
        <taxon>Bacteroidota</taxon>
        <taxon>Bacteroidia</taxon>
        <taxon>Bacteroidales</taxon>
        <taxon>Prevotellaceae</taxon>
        <taxon>Prevotella</taxon>
    </lineage>
</organism>
<accession>A0A5C8GJH7</accession>
<dbReference type="PANTHER" id="PTHR30595:SF6">
    <property type="entry name" value="SCHLAFEN ALBA-2 DOMAIN-CONTAINING PROTEIN"/>
    <property type="match status" value="1"/>
</dbReference>
<keyword evidence="2" id="KW-0067">ATP-binding</keyword>
<dbReference type="Pfam" id="PF04326">
    <property type="entry name" value="SLFN_AlbA_2"/>
    <property type="match status" value="1"/>
</dbReference>
<dbReference type="Proteomes" id="UP000321612">
    <property type="component" value="Unassembled WGS sequence"/>
</dbReference>
<evidence type="ECO:0000313" key="2">
    <source>
        <dbReference type="EMBL" id="TXJ62101.1"/>
    </source>
</evidence>
<name>A0A5C8GJH7_9BACT</name>
<feature type="domain" description="Schlafen AlbA-2" evidence="1">
    <location>
        <begin position="15"/>
        <end position="127"/>
    </location>
</feature>
<proteinExistence type="predicted"/>
<keyword evidence="2" id="KW-0547">Nucleotide-binding</keyword>
<dbReference type="AlphaFoldDB" id="A0A5C8GJH7"/>
<dbReference type="EMBL" id="SDIK01000042">
    <property type="protein sequence ID" value="TXJ62101.1"/>
    <property type="molecule type" value="Genomic_DNA"/>
</dbReference>
<dbReference type="InterPro" id="IPR038461">
    <property type="entry name" value="Schlafen_AlbA_2_dom_sf"/>
</dbReference>
<dbReference type="RefSeq" id="WP_130830303.1">
    <property type="nucleotide sequence ID" value="NZ_SDIK01000042.1"/>
</dbReference>
<sequence length="209" mass="24193">MTQQQYLQMLIAQGEHRQQDFKYKVQNAIKLAKSVSAFANSEGGRLLIGVRDDGHISGVRSEEEIYMMHAAAYKYCLPESDISFSTFHVEGRNVVIATIPPAAQKPIFAIDEKNNKHAYIRIKDENIIASPIHLEMWKQEQQPRSMMEYTEKTKHLLALIDEKPNLTLNKIVRLSKINRYTVISTLARLIRYNVLEYKYVGEQFTFTIK</sequence>
<dbReference type="PANTHER" id="PTHR30595">
    <property type="entry name" value="GLPR-RELATED TRANSCRIPTIONAL REPRESSOR"/>
    <property type="match status" value="1"/>
</dbReference>
<comment type="caution">
    <text evidence="2">The sequence shown here is derived from an EMBL/GenBank/DDBJ whole genome shotgun (WGS) entry which is preliminary data.</text>
</comment>
<evidence type="ECO:0000259" key="1">
    <source>
        <dbReference type="Pfam" id="PF04326"/>
    </source>
</evidence>
<dbReference type="OrthoDB" id="9810282at2"/>
<dbReference type="Gene3D" id="3.30.950.30">
    <property type="entry name" value="Schlafen, AAA domain"/>
    <property type="match status" value="1"/>
</dbReference>
<evidence type="ECO:0000313" key="3">
    <source>
        <dbReference type="Proteomes" id="UP000321612"/>
    </source>
</evidence>
<protein>
    <submittedName>
        <fullName evidence="2">ATP-binding protein</fullName>
    </submittedName>
</protein>
<dbReference type="InterPro" id="IPR007421">
    <property type="entry name" value="Schlafen_AlbA_2_dom"/>
</dbReference>
<reference evidence="3" key="1">
    <citation type="submission" date="2019-05" db="EMBL/GenBank/DDBJ databases">
        <title>Prevotella brunnea sp. nov., isolated from a wound of a patient.</title>
        <authorList>
            <person name="Buhl M."/>
        </authorList>
    </citation>
    <scope>NUCLEOTIDE SEQUENCE [LARGE SCALE GENOMIC DNA]</scope>
    <source>
        <strain evidence="3">A2672</strain>
    </source>
</reference>
<keyword evidence="3" id="KW-1185">Reference proteome</keyword>
<dbReference type="GO" id="GO:0005524">
    <property type="term" value="F:ATP binding"/>
    <property type="evidence" value="ECO:0007669"/>
    <property type="project" value="UniProtKB-KW"/>
</dbReference>
<gene>
    <name evidence="2" type="ORF">ETF27_05920</name>
</gene>